<sequence length="118" mass="13457">MTNLDISLLDEMEKVIRSHFEKAGLDVEFAISASGDSIFLPLALHSDDEDEEIQEEGTYGLTEFIQTLVRERRPLDGYRLEGSLAFPLIELRTAKDPIKIVVSKTRDFIGRWKDMIAE</sequence>
<dbReference type="AlphaFoldDB" id="A0A0S8FZM0"/>
<dbReference type="Proteomes" id="UP000051717">
    <property type="component" value="Unassembled WGS sequence"/>
</dbReference>
<reference evidence="1 2" key="1">
    <citation type="journal article" date="2015" name="Microbiome">
        <title>Genomic resolution of linkages in carbon, nitrogen, and sulfur cycling among widespread estuary sediment bacteria.</title>
        <authorList>
            <person name="Baker B.J."/>
            <person name="Lazar C.S."/>
            <person name="Teske A.P."/>
            <person name="Dick G.J."/>
        </authorList>
    </citation>
    <scope>NUCLEOTIDE SEQUENCE [LARGE SCALE GENOMIC DNA]</scope>
    <source>
        <strain evidence="1">SM23_40</strain>
    </source>
</reference>
<name>A0A0S8FZM0_UNCT6</name>
<organism evidence="1 2">
    <name type="scientific">candidate division TA06 bacterium SM23_40</name>
    <dbReference type="NCBI Taxonomy" id="1703774"/>
    <lineage>
        <taxon>Bacteria</taxon>
        <taxon>Bacteria division TA06</taxon>
    </lineage>
</organism>
<protein>
    <submittedName>
        <fullName evidence="1">Uncharacterized protein</fullName>
    </submittedName>
</protein>
<comment type="caution">
    <text evidence="1">The sequence shown here is derived from an EMBL/GenBank/DDBJ whole genome shotgun (WGS) entry which is preliminary data.</text>
</comment>
<proteinExistence type="predicted"/>
<accession>A0A0S8FZM0</accession>
<evidence type="ECO:0000313" key="2">
    <source>
        <dbReference type="Proteomes" id="UP000051717"/>
    </source>
</evidence>
<evidence type="ECO:0000313" key="1">
    <source>
        <dbReference type="EMBL" id="KPK65698.1"/>
    </source>
</evidence>
<dbReference type="EMBL" id="LJUI01000182">
    <property type="protein sequence ID" value="KPK65698.1"/>
    <property type="molecule type" value="Genomic_DNA"/>
</dbReference>
<gene>
    <name evidence="1" type="ORF">AMJ82_12270</name>
</gene>